<dbReference type="OrthoDB" id="257896at2759"/>
<evidence type="ECO:0000256" key="1">
    <source>
        <dbReference type="SAM" id="Phobius"/>
    </source>
</evidence>
<evidence type="ECO:0000313" key="3">
    <source>
        <dbReference type="Proteomes" id="UP000063063"/>
    </source>
</evidence>
<proteinExistence type="predicted"/>
<feature type="transmembrane region" description="Helical" evidence="1">
    <location>
        <begin position="12"/>
        <end position="33"/>
    </location>
</feature>
<feature type="transmembrane region" description="Helical" evidence="1">
    <location>
        <begin position="53"/>
        <end position="74"/>
    </location>
</feature>
<dbReference type="GeneID" id="22579333"/>
<keyword evidence="1" id="KW-1133">Transmembrane helix</keyword>
<evidence type="ECO:0000313" key="2">
    <source>
        <dbReference type="EMBL" id="AIO02441.1"/>
    </source>
</evidence>
<protein>
    <recommendedName>
        <fullName evidence="4">Transmembrane protein</fullName>
    </recommendedName>
</protein>
<dbReference type="eggNOG" id="ENOG502SKKB">
    <property type="taxonomic scope" value="Eukaryota"/>
</dbReference>
<keyword evidence="3" id="KW-1185">Reference proteome</keyword>
<name>A0A088S2J0_LEIPA</name>
<keyword evidence="1" id="KW-0472">Membrane</keyword>
<organism evidence="2 3">
    <name type="scientific">Leishmania panamensis</name>
    <dbReference type="NCBI Taxonomy" id="5679"/>
    <lineage>
        <taxon>Eukaryota</taxon>
        <taxon>Discoba</taxon>
        <taxon>Euglenozoa</taxon>
        <taxon>Kinetoplastea</taxon>
        <taxon>Metakinetoplastina</taxon>
        <taxon>Trypanosomatida</taxon>
        <taxon>Trypanosomatidae</taxon>
        <taxon>Leishmaniinae</taxon>
        <taxon>Leishmania</taxon>
        <taxon>Leishmania guyanensis species complex</taxon>
    </lineage>
</organism>
<dbReference type="EMBL" id="CP009404">
    <property type="protein sequence ID" value="AIO02441.1"/>
    <property type="molecule type" value="Genomic_DNA"/>
</dbReference>
<evidence type="ECO:0008006" key="4">
    <source>
        <dbReference type="Google" id="ProtNLM"/>
    </source>
</evidence>
<reference evidence="2 3" key="1">
    <citation type="journal article" date="2015" name="Sci. Rep.">
        <title>The genome of Leishmania panamensis: insights into genomics of the L. (Viannia) subgenus.</title>
        <authorList>
            <person name="Llanes A."/>
            <person name="Restrepo C.M."/>
            <person name="Vecchio G.D."/>
            <person name="Anguizola F.J."/>
            <person name="Lleonart R."/>
        </authorList>
    </citation>
    <scope>NUCLEOTIDE SEQUENCE [LARGE SCALE GENOMIC DNA]</scope>
    <source>
        <strain evidence="2 3">MHOM/PA/94/PSC-1</strain>
    </source>
</reference>
<dbReference type="VEuPathDB" id="TriTrypDB:LPMP_353040"/>
<gene>
    <name evidence="2" type="ORF">LPMP_353040</name>
</gene>
<dbReference type="AlphaFoldDB" id="A0A088S2J0"/>
<dbReference type="RefSeq" id="XP_010703241.1">
    <property type="nucleotide sequence ID" value="XM_010704939.1"/>
</dbReference>
<keyword evidence="1" id="KW-0812">Transmembrane</keyword>
<accession>A0A088S2J0</accession>
<dbReference type="Proteomes" id="UP000063063">
    <property type="component" value="Chromosome 35"/>
</dbReference>
<feature type="transmembrane region" description="Helical" evidence="1">
    <location>
        <begin position="110"/>
        <end position="130"/>
    </location>
</feature>
<dbReference type="KEGG" id="lpan:LPMP_353040"/>
<dbReference type="VEuPathDB" id="TriTrypDB:LPAL13_350037900"/>
<sequence length="171" mass="19419">MWGLSITRVFQAYCAGAVLFEIPTIVMLLRGDILLPNAGAWVDDKYYYTNNKSLMYVFVAILACLIVSRGMACALPKSRIIIAYLVTVHTFEAGLYLYCCKHKEEAPNRTVYVFGTLMLVNICLFGARLVQLKAQQTRAEVAGLEWRQEQLAIIRKKRADYAKNRGEKKNN</sequence>
<feature type="transmembrane region" description="Helical" evidence="1">
    <location>
        <begin position="81"/>
        <end position="98"/>
    </location>
</feature>